<keyword evidence="6" id="KW-0223">Dioxygenase</keyword>
<comment type="similarity">
    <text evidence="1">Belongs to the lipoxygenase family.</text>
</comment>
<keyword evidence="3" id="KW-0479">Metal-binding</keyword>
<evidence type="ECO:0000259" key="13">
    <source>
        <dbReference type="PROSITE" id="PS51393"/>
    </source>
</evidence>
<dbReference type="GO" id="GO:0034440">
    <property type="term" value="P:lipid oxidation"/>
    <property type="evidence" value="ECO:0007669"/>
    <property type="project" value="InterPro"/>
</dbReference>
<dbReference type="Pfam" id="PF01477">
    <property type="entry name" value="PLAT"/>
    <property type="match status" value="1"/>
</dbReference>
<keyword evidence="5" id="KW-0276">Fatty acid metabolism</keyword>
<dbReference type="InterPro" id="IPR001024">
    <property type="entry name" value="PLAT/LH2_dom"/>
</dbReference>
<evidence type="ECO:0000256" key="4">
    <source>
        <dbReference type="ARBA" id="ARBA00022767"/>
    </source>
</evidence>
<dbReference type="FunFam" id="4.10.375.10:FF:000001">
    <property type="entry name" value="Lipoxygenase"/>
    <property type="match status" value="1"/>
</dbReference>
<evidence type="ECO:0000256" key="11">
    <source>
        <dbReference type="SAM" id="MobiDB-lite"/>
    </source>
</evidence>
<dbReference type="InterPro" id="IPR036226">
    <property type="entry name" value="LipOase_C_sf"/>
</dbReference>
<dbReference type="InterPro" id="IPR036392">
    <property type="entry name" value="PLAT/LH2_dom_sf"/>
</dbReference>
<proteinExistence type="inferred from homology"/>
<dbReference type="PRINTS" id="PR00468">
    <property type="entry name" value="PLTLPOXGNASE"/>
</dbReference>
<evidence type="ECO:0000256" key="6">
    <source>
        <dbReference type="ARBA" id="ARBA00022964"/>
    </source>
</evidence>
<sequence>MALAKELMGYPLITERSSLVSSASHFKKRTQSTQFSINPFDRRPRKTKSGVVAAISEDLVKTLRFSTTTGDRKSEEEEKAAVKFKVRAVVTVRNKNKEDLKETLVKHLDAFADKIGRNIVLELISTQLDPKTKLPKKSNAAVLKDWSKKSKTKAERVHYTAEFTVDAAFGSPGAITVMNKHQKEFFLESITIEGFALGPVHFPCNSWVQSQKDHPDKRIFFTNQPYLPNETPSGLRVLREKELKNLRGDGSGVRKLSDRIYDFDVYNDLGNPDKSSELSRPKLGGKEVPYPRRCRTGRQSTVSDKDAESRVEKPLPMYVPRDEQFEESKQDTFAAGRLKAVLHHLIPSLKASIVAEDFADFGEIDRLYKEGLLLKLGFQDDIFEKFPLPKVVVDTLQESTKGLLKYDTPKILSSKNPKLITSII</sequence>
<dbReference type="PANTHER" id="PTHR11771">
    <property type="entry name" value="LIPOXYGENASE"/>
    <property type="match status" value="1"/>
</dbReference>
<evidence type="ECO:0000256" key="2">
    <source>
        <dbReference type="ARBA" id="ARBA00022516"/>
    </source>
</evidence>
<dbReference type="GO" id="GO:0031408">
    <property type="term" value="P:oxylipin biosynthetic process"/>
    <property type="evidence" value="ECO:0007669"/>
    <property type="project" value="UniProtKB-KW"/>
</dbReference>
<feature type="domain" description="Lipoxygenase" evidence="13">
    <location>
        <begin position="225"/>
        <end position="424"/>
    </location>
</feature>
<protein>
    <recommendedName>
        <fullName evidence="16">Lipoxygenase</fullName>
    </recommendedName>
</protein>
<keyword evidence="4" id="KW-0925">Oxylipin biosynthesis</keyword>
<comment type="caution">
    <text evidence="14">The sequence shown here is derived from an EMBL/GenBank/DDBJ whole genome shotgun (WGS) entry which is preliminary data.</text>
</comment>
<evidence type="ECO:0000256" key="8">
    <source>
        <dbReference type="ARBA" id="ARBA00023098"/>
    </source>
</evidence>
<feature type="domain" description="PLAT" evidence="12">
    <location>
        <begin position="86"/>
        <end position="222"/>
    </location>
</feature>
<dbReference type="FunFam" id="2.60.60.20:FF:000018">
    <property type="entry name" value="Lipoxygenase"/>
    <property type="match status" value="1"/>
</dbReference>
<dbReference type="Gene3D" id="4.10.372.10">
    <property type="entry name" value="Lipoxygenase-1, Domain 3"/>
    <property type="match status" value="1"/>
</dbReference>
<dbReference type="GO" id="GO:0016702">
    <property type="term" value="F:oxidoreductase activity, acting on single donors with incorporation of molecular oxygen, incorporation of two atoms of oxygen"/>
    <property type="evidence" value="ECO:0007669"/>
    <property type="project" value="InterPro"/>
</dbReference>
<reference evidence="15" key="1">
    <citation type="journal article" date="2016" name="Proc. Natl. Acad. Sci. U.S.A.">
        <title>Chromosome-level assembly of Arabidopsis thaliana Ler reveals the extent of translocation and inversion polymorphisms.</title>
        <authorList>
            <person name="Zapata L."/>
            <person name="Ding J."/>
            <person name="Willing E.M."/>
            <person name="Hartwig B."/>
            <person name="Bezdan D."/>
            <person name="Jiao W.B."/>
            <person name="Patel V."/>
            <person name="Velikkakam James G."/>
            <person name="Koornneef M."/>
            <person name="Ossowski S."/>
            <person name="Schneeberger K."/>
        </authorList>
    </citation>
    <scope>NUCLEOTIDE SEQUENCE [LARGE SCALE GENOMIC DNA]</scope>
    <source>
        <strain evidence="15">cv. Landsberg erecta</strain>
    </source>
</reference>
<name>A0A178WH96_ARATH</name>
<dbReference type="Pfam" id="PF00305">
    <property type="entry name" value="Lipoxygenase"/>
    <property type="match status" value="1"/>
</dbReference>
<evidence type="ECO:0008006" key="16">
    <source>
        <dbReference type="Google" id="ProtNLM"/>
    </source>
</evidence>
<keyword evidence="8" id="KW-0443">Lipid metabolism</keyword>
<evidence type="ECO:0000256" key="3">
    <source>
        <dbReference type="ARBA" id="ARBA00022723"/>
    </source>
</evidence>
<keyword evidence="9" id="KW-0275">Fatty acid biosynthesis</keyword>
<evidence type="ECO:0000256" key="1">
    <source>
        <dbReference type="ARBA" id="ARBA00009419"/>
    </source>
</evidence>
<dbReference type="InterPro" id="IPR001246">
    <property type="entry name" value="LipOase_plant"/>
</dbReference>
<dbReference type="GO" id="GO:0006633">
    <property type="term" value="P:fatty acid biosynthetic process"/>
    <property type="evidence" value="ECO:0007669"/>
    <property type="project" value="UniProtKB-KW"/>
</dbReference>
<dbReference type="InterPro" id="IPR000907">
    <property type="entry name" value="LipOase"/>
</dbReference>
<dbReference type="SMART" id="SM00308">
    <property type="entry name" value="LH2"/>
    <property type="match status" value="1"/>
</dbReference>
<dbReference type="Gene3D" id="2.60.60.20">
    <property type="entry name" value="PLAT/LH2 domain"/>
    <property type="match status" value="1"/>
</dbReference>
<keyword evidence="7" id="KW-0560">Oxidoreductase</keyword>
<dbReference type="SUPFAM" id="SSF48484">
    <property type="entry name" value="Lipoxigenase"/>
    <property type="match status" value="1"/>
</dbReference>
<gene>
    <name evidence="14" type="ordered locus">AXX17_At1g18290</name>
</gene>
<dbReference type="AlphaFoldDB" id="A0A178WH96"/>
<dbReference type="InterPro" id="IPR027433">
    <property type="entry name" value="Lipoxygenase_dom_3"/>
</dbReference>
<organism evidence="14 15">
    <name type="scientific">Arabidopsis thaliana</name>
    <name type="common">Mouse-ear cress</name>
    <dbReference type="NCBI Taxonomy" id="3702"/>
    <lineage>
        <taxon>Eukaryota</taxon>
        <taxon>Viridiplantae</taxon>
        <taxon>Streptophyta</taxon>
        <taxon>Embryophyta</taxon>
        <taxon>Tracheophyta</taxon>
        <taxon>Spermatophyta</taxon>
        <taxon>Magnoliopsida</taxon>
        <taxon>eudicotyledons</taxon>
        <taxon>Gunneridae</taxon>
        <taxon>Pentapetalae</taxon>
        <taxon>rosids</taxon>
        <taxon>malvids</taxon>
        <taxon>Brassicales</taxon>
        <taxon>Brassicaceae</taxon>
        <taxon>Camelineae</taxon>
        <taxon>Arabidopsis</taxon>
    </lineage>
</organism>
<comment type="caution">
    <text evidence="10">Lacks conserved residue(s) required for the propagation of feature annotation.</text>
</comment>
<evidence type="ECO:0000256" key="5">
    <source>
        <dbReference type="ARBA" id="ARBA00022832"/>
    </source>
</evidence>
<dbReference type="InterPro" id="IPR042057">
    <property type="entry name" value="Lipoxy_PLAT/LH2"/>
</dbReference>
<evidence type="ECO:0000256" key="10">
    <source>
        <dbReference type="PROSITE-ProRule" id="PRU00152"/>
    </source>
</evidence>
<evidence type="ECO:0000256" key="9">
    <source>
        <dbReference type="ARBA" id="ARBA00023160"/>
    </source>
</evidence>
<evidence type="ECO:0000313" key="15">
    <source>
        <dbReference type="Proteomes" id="UP000078284"/>
    </source>
</evidence>
<dbReference type="EMBL" id="LUHQ01000001">
    <property type="protein sequence ID" value="OAP17749.1"/>
    <property type="molecule type" value="Genomic_DNA"/>
</dbReference>
<keyword evidence="2" id="KW-0444">Lipid biosynthesis</keyword>
<evidence type="ECO:0000256" key="7">
    <source>
        <dbReference type="ARBA" id="ARBA00023002"/>
    </source>
</evidence>
<feature type="region of interest" description="Disordered" evidence="11">
    <location>
        <begin position="272"/>
        <end position="310"/>
    </location>
</feature>
<dbReference type="FunFam" id="4.10.372.10:FF:000001">
    <property type="entry name" value="Lipoxygenase"/>
    <property type="match status" value="1"/>
</dbReference>
<dbReference type="GO" id="GO:0046872">
    <property type="term" value="F:metal ion binding"/>
    <property type="evidence" value="ECO:0007669"/>
    <property type="project" value="UniProtKB-KW"/>
</dbReference>
<dbReference type="ExpressionAtlas" id="A0A178WH96">
    <property type="expression patterns" value="baseline and differential"/>
</dbReference>
<evidence type="ECO:0000313" key="14">
    <source>
        <dbReference type="EMBL" id="OAP17749.1"/>
    </source>
</evidence>
<dbReference type="InterPro" id="IPR013819">
    <property type="entry name" value="LipOase_C"/>
</dbReference>
<accession>A0A178WH96</accession>
<dbReference type="Gene3D" id="4.10.375.10">
    <property type="entry name" value="Lipoxygenase-1, Domain 2"/>
    <property type="match status" value="1"/>
</dbReference>
<dbReference type="PROSITE" id="PS51393">
    <property type="entry name" value="LIPOXYGENASE_3"/>
    <property type="match status" value="1"/>
</dbReference>
<dbReference type="Proteomes" id="UP000078284">
    <property type="component" value="Chromosome 1"/>
</dbReference>
<evidence type="ECO:0000259" key="12">
    <source>
        <dbReference type="PROSITE" id="PS50095"/>
    </source>
</evidence>
<dbReference type="CDD" id="cd01751">
    <property type="entry name" value="PLAT_LH2"/>
    <property type="match status" value="1"/>
</dbReference>
<dbReference type="SUPFAM" id="SSF49723">
    <property type="entry name" value="Lipase/lipooxygenase domain (PLAT/LH2 domain)"/>
    <property type="match status" value="1"/>
</dbReference>
<dbReference type="PROSITE" id="PS50095">
    <property type="entry name" value="PLAT"/>
    <property type="match status" value="1"/>
</dbReference>